<dbReference type="Proteomes" id="UP000319213">
    <property type="component" value="Unassembled WGS sequence"/>
</dbReference>
<comment type="caution">
    <text evidence="2">The sequence shown here is derived from an EMBL/GenBank/DDBJ whole genome shotgun (WGS) entry which is preliminary data.</text>
</comment>
<organism evidence="2 3">
    <name type="scientific">Thermopolyspora flexuosa</name>
    <dbReference type="NCBI Taxonomy" id="103836"/>
    <lineage>
        <taxon>Bacteria</taxon>
        <taxon>Bacillati</taxon>
        <taxon>Actinomycetota</taxon>
        <taxon>Actinomycetes</taxon>
        <taxon>Streptosporangiales</taxon>
        <taxon>Streptosporangiaceae</taxon>
        <taxon>Thermopolyspora</taxon>
    </lineage>
</organism>
<dbReference type="EMBL" id="VFPQ01000001">
    <property type="protein sequence ID" value="TQM77494.1"/>
    <property type="molecule type" value="Genomic_DNA"/>
</dbReference>
<evidence type="ECO:0000256" key="1">
    <source>
        <dbReference type="SAM" id="MobiDB-lite"/>
    </source>
</evidence>
<evidence type="ECO:0000313" key="3">
    <source>
        <dbReference type="Proteomes" id="UP000319213"/>
    </source>
</evidence>
<name>A0A543J3U3_9ACTN</name>
<accession>A0A543J3U3</accession>
<evidence type="ECO:0000313" key="2">
    <source>
        <dbReference type="EMBL" id="TQM77494.1"/>
    </source>
</evidence>
<reference evidence="2 3" key="1">
    <citation type="submission" date="2019-06" db="EMBL/GenBank/DDBJ databases">
        <title>Sequencing the genomes of 1000 actinobacteria strains.</title>
        <authorList>
            <person name="Klenk H.-P."/>
        </authorList>
    </citation>
    <scope>NUCLEOTIDE SEQUENCE [LARGE SCALE GENOMIC DNA]</scope>
    <source>
        <strain evidence="2 3">DSM 43186</strain>
    </source>
</reference>
<keyword evidence="3" id="KW-1185">Reference proteome</keyword>
<protein>
    <submittedName>
        <fullName evidence="2">Uncharacterized protein</fullName>
    </submittedName>
</protein>
<feature type="region of interest" description="Disordered" evidence="1">
    <location>
        <begin position="30"/>
        <end position="49"/>
    </location>
</feature>
<gene>
    <name evidence="2" type="ORF">FHX40_4259</name>
</gene>
<sequence>MFQVLSALIPPGVVAAVVIYAVVKLVRAEGPAATRERDRAANSREASGS</sequence>
<dbReference type="AlphaFoldDB" id="A0A543J3U3"/>
<proteinExistence type="predicted"/>